<comment type="cofactor">
    <cofactor evidence="1">
        <name>Mg(2+)</name>
        <dbReference type="ChEBI" id="CHEBI:18420"/>
    </cofactor>
</comment>
<gene>
    <name evidence="10" type="ORF">GARC_2387</name>
</gene>
<feature type="transmembrane region" description="Helical" evidence="7">
    <location>
        <begin position="52"/>
        <end position="70"/>
    </location>
</feature>
<comment type="caution">
    <text evidence="10">The sequence shown here is derived from an EMBL/GenBank/DDBJ whole genome shotgun (WGS) entry which is preliminary data.</text>
</comment>
<evidence type="ECO:0000259" key="8">
    <source>
        <dbReference type="PROSITE" id="PS50883"/>
    </source>
</evidence>
<evidence type="ECO:0008006" key="12">
    <source>
        <dbReference type="Google" id="ProtNLM"/>
    </source>
</evidence>
<dbReference type="InterPro" id="IPR052155">
    <property type="entry name" value="Biofilm_reg_signaling"/>
</dbReference>
<evidence type="ECO:0000256" key="2">
    <source>
        <dbReference type="ARBA" id="ARBA00004141"/>
    </source>
</evidence>
<reference evidence="10 11" key="1">
    <citation type="journal article" date="2017" name="Antonie Van Leeuwenhoek">
        <title>Rhizobium rhizosphaerae sp. nov., a novel species isolated from rice rhizosphere.</title>
        <authorList>
            <person name="Zhao J.J."/>
            <person name="Zhang J."/>
            <person name="Zhang R.J."/>
            <person name="Zhang C.W."/>
            <person name="Yin H.Q."/>
            <person name="Zhang X.X."/>
        </authorList>
    </citation>
    <scope>NUCLEOTIDE SEQUENCE [LARGE SCALE GENOMIC DNA]</scope>
    <source>
        <strain evidence="10 11">BSs20135</strain>
    </source>
</reference>
<dbReference type="OrthoDB" id="1316910at2"/>
<accession>K6YRQ8</accession>
<evidence type="ECO:0000259" key="9">
    <source>
        <dbReference type="PROSITE" id="PS50887"/>
    </source>
</evidence>
<feature type="transmembrane region" description="Helical" evidence="7">
    <location>
        <begin position="154"/>
        <end position="176"/>
    </location>
</feature>
<dbReference type="eggNOG" id="COG5001">
    <property type="taxonomic scope" value="Bacteria"/>
</dbReference>
<evidence type="ECO:0000256" key="1">
    <source>
        <dbReference type="ARBA" id="ARBA00001946"/>
    </source>
</evidence>
<dbReference type="SMART" id="SM00267">
    <property type="entry name" value="GGDEF"/>
    <property type="match status" value="1"/>
</dbReference>
<keyword evidence="6 7" id="KW-0472">Membrane</keyword>
<feature type="transmembrane region" description="Helical" evidence="7">
    <location>
        <begin position="77"/>
        <end position="100"/>
    </location>
</feature>
<dbReference type="RefSeq" id="WP_007620079.1">
    <property type="nucleotide sequence ID" value="NZ_BAEO01000029.1"/>
</dbReference>
<dbReference type="PANTHER" id="PTHR44757:SF2">
    <property type="entry name" value="BIOFILM ARCHITECTURE MAINTENANCE PROTEIN MBAA"/>
    <property type="match status" value="1"/>
</dbReference>
<dbReference type="PANTHER" id="PTHR44757">
    <property type="entry name" value="DIGUANYLATE CYCLASE DGCP"/>
    <property type="match status" value="1"/>
</dbReference>
<dbReference type="SUPFAM" id="SSF55073">
    <property type="entry name" value="Nucleotide cyclase"/>
    <property type="match status" value="1"/>
</dbReference>
<dbReference type="Pfam" id="PF00990">
    <property type="entry name" value="GGDEF"/>
    <property type="match status" value="1"/>
</dbReference>
<dbReference type="PROSITE" id="PS50883">
    <property type="entry name" value="EAL"/>
    <property type="match status" value="1"/>
</dbReference>
<evidence type="ECO:0000313" key="11">
    <source>
        <dbReference type="Proteomes" id="UP000006327"/>
    </source>
</evidence>
<dbReference type="InterPro" id="IPR000160">
    <property type="entry name" value="GGDEF_dom"/>
</dbReference>
<dbReference type="SMART" id="SM00052">
    <property type="entry name" value="EAL"/>
    <property type="match status" value="1"/>
</dbReference>
<evidence type="ECO:0000256" key="4">
    <source>
        <dbReference type="ARBA" id="ARBA00022692"/>
    </source>
</evidence>
<dbReference type="GO" id="GO:0003824">
    <property type="term" value="F:catalytic activity"/>
    <property type="evidence" value="ECO:0007669"/>
    <property type="project" value="UniProtKB-ARBA"/>
</dbReference>
<dbReference type="FunFam" id="3.30.70.270:FF:000001">
    <property type="entry name" value="Diguanylate cyclase domain protein"/>
    <property type="match status" value="1"/>
</dbReference>
<dbReference type="NCBIfam" id="TIGR00254">
    <property type="entry name" value="GGDEF"/>
    <property type="match status" value="1"/>
</dbReference>
<dbReference type="SUPFAM" id="SSF141868">
    <property type="entry name" value="EAL domain-like"/>
    <property type="match status" value="1"/>
</dbReference>
<dbReference type="AlphaFoldDB" id="K6YRQ8"/>
<evidence type="ECO:0000256" key="5">
    <source>
        <dbReference type="ARBA" id="ARBA00022989"/>
    </source>
</evidence>
<dbReference type="GO" id="GO:0005886">
    <property type="term" value="C:plasma membrane"/>
    <property type="evidence" value="ECO:0007669"/>
    <property type="project" value="UniProtKB-ARBA"/>
</dbReference>
<organism evidence="10 11">
    <name type="scientific">Paraglaciecola arctica BSs20135</name>
    <dbReference type="NCBI Taxonomy" id="493475"/>
    <lineage>
        <taxon>Bacteria</taxon>
        <taxon>Pseudomonadati</taxon>
        <taxon>Pseudomonadota</taxon>
        <taxon>Gammaproteobacteria</taxon>
        <taxon>Alteromonadales</taxon>
        <taxon>Alteromonadaceae</taxon>
        <taxon>Paraglaciecola</taxon>
    </lineage>
</organism>
<name>K6YRQ8_9ALTE</name>
<dbReference type="EMBL" id="BAEO01000029">
    <property type="protein sequence ID" value="GAC19353.1"/>
    <property type="molecule type" value="Genomic_DNA"/>
</dbReference>
<dbReference type="CDD" id="cd01949">
    <property type="entry name" value="GGDEF"/>
    <property type="match status" value="1"/>
</dbReference>
<evidence type="ECO:0000313" key="10">
    <source>
        <dbReference type="EMBL" id="GAC19353.1"/>
    </source>
</evidence>
<dbReference type="InterPro" id="IPR035919">
    <property type="entry name" value="EAL_sf"/>
</dbReference>
<keyword evidence="4 7" id="KW-0812">Transmembrane</keyword>
<dbReference type="InterPro" id="IPR003339">
    <property type="entry name" value="ABC/ECF_trnsptr_transmembrane"/>
</dbReference>
<sequence length="637" mass="70514">MVPNKKPQIDAWLEVAEKDVFSQIRRYRLMQICGASAFGLMTTLIVARSITLIIFTAGLGFVLMALGLAFKHKTLASAYILLGSLTTMLFALAITGAGLFDLAVLGYPALLIFAAILGGVGLFLSVLSFVIAQCVFVAWLTLQGIITPNIPTLSWSHLVFILVIFVVTGFSVYILVHDIKRLIFSLQREYSKVKQSQAEIQHIAHHDTLTNLPNRFYGEELFSQSLVACQKKQHNLALLFFDLDNFKPVNDALGHAAGDQLLEQLSQRLSKLLQPNQYLIRFGGDEFLLLTPCTNDRAQLNQLAESLIQQCAVEFQILQNKVIISASLGIACAPKDGTDFKQLCRRADIAMYQAKKEGRNTYHYYDKKLEKASDDKFKLLQLLRPAFNGAQFKLYYQPMVNLSNGEITTVEALLRWPQPDGTMIGPDQFIPLAESSGLINELGRWVLQQACIGCAQQRRLGYTNLRVAVNLSVMQFKDGHLQDTVKSALRDAGLPPEALELELTESLLIDETEQIQKQLKALTAIGITIAIDDFGTGYSNLGYLRNFNATTLKIDRSFITSLCVAKHDESLVKAIISMAASLGLKTVAEGIEDEATLNKLVALGCDIGQGYYWSKPVPENVLSELLSNHQQLSSSAL</sequence>
<feature type="domain" description="EAL" evidence="8">
    <location>
        <begin position="376"/>
        <end position="630"/>
    </location>
</feature>
<dbReference type="InterPro" id="IPR043128">
    <property type="entry name" value="Rev_trsase/Diguanyl_cyclase"/>
</dbReference>
<evidence type="ECO:0000256" key="6">
    <source>
        <dbReference type="ARBA" id="ARBA00023136"/>
    </source>
</evidence>
<protein>
    <recommendedName>
        <fullName evidence="12">Diguanylate cyclase/phosphodiesterase</fullName>
    </recommendedName>
</protein>
<dbReference type="Gene3D" id="3.20.20.450">
    <property type="entry name" value="EAL domain"/>
    <property type="match status" value="1"/>
</dbReference>
<dbReference type="Proteomes" id="UP000006327">
    <property type="component" value="Unassembled WGS sequence"/>
</dbReference>
<feature type="transmembrane region" description="Helical" evidence="7">
    <location>
        <begin position="112"/>
        <end position="142"/>
    </location>
</feature>
<dbReference type="PROSITE" id="PS50887">
    <property type="entry name" value="GGDEF"/>
    <property type="match status" value="1"/>
</dbReference>
<feature type="domain" description="GGDEF" evidence="9">
    <location>
        <begin position="234"/>
        <end position="367"/>
    </location>
</feature>
<keyword evidence="11" id="KW-1185">Reference proteome</keyword>
<dbReference type="Pfam" id="PF00563">
    <property type="entry name" value="EAL"/>
    <property type="match status" value="1"/>
</dbReference>
<proteinExistence type="inferred from homology"/>
<evidence type="ECO:0000256" key="7">
    <source>
        <dbReference type="SAM" id="Phobius"/>
    </source>
</evidence>
<dbReference type="InterPro" id="IPR001633">
    <property type="entry name" value="EAL_dom"/>
</dbReference>
<dbReference type="CDD" id="cd01948">
    <property type="entry name" value="EAL"/>
    <property type="match status" value="1"/>
</dbReference>
<keyword evidence="5 7" id="KW-1133">Transmembrane helix</keyword>
<dbReference type="STRING" id="493475.GARC_2387"/>
<evidence type="ECO:0000256" key="3">
    <source>
        <dbReference type="ARBA" id="ARBA00008564"/>
    </source>
</evidence>
<comment type="similarity">
    <text evidence="3">Belongs to the CbiQ family.</text>
</comment>
<dbReference type="CDD" id="cd16914">
    <property type="entry name" value="EcfT"/>
    <property type="match status" value="1"/>
</dbReference>
<comment type="subcellular location">
    <subcellularLocation>
        <location evidence="2">Membrane</location>
        <topology evidence="2">Multi-pass membrane protein</topology>
    </subcellularLocation>
</comment>
<dbReference type="Gene3D" id="3.30.70.270">
    <property type="match status" value="1"/>
</dbReference>
<dbReference type="InterPro" id="IPR029787">
    <property type="entry name" value="Nucleotide_cyclase"/>
</dbReference>